<dbReference type="Proteomes" id="UP000295621">
    <property type="component" value="Unassembled WGS sequence"/>
</dbReference>
<dbReference type="PANTHER" id="PTHR43586:SF21">
    <property type="entry name" value="PYRIDOXAL PHOSPHATE (PLP)-DEPENDENT ASPARTATE AMINOTRANSFERASE SUPERFAMILY"/>
    <property type="match status" value="1"/>
</dbReference>
<sequence length="345" mass="36139">MDLAEARALFSPDPGWLNTASYGLPPSTAWTQLQAALDEWRHGRVSWEGWGESTARARTAFARLVHAAEEDVTTGAQVSQLVAQLAASVPDGTVVLAPEEDFTSLLFPWLAQRHRGVVVRTAPAAGLAAAITPEVDVVAFSLVQSASGAVADAAAVVAAAQAAGASTVVDATQAVGWLPVDARRYDALVAGGYKWQLSPRGTAFLVTTAQLRSRVVPSQAGWWAGEDPFGSYYGPPLRLARDARRLDLSPAWFSWVGAAPALELLASVGVDAVHDWNVGLANRFLDGLGLAPGDSAIVSVDVPGAQERLAAAGVRAAVRGGRLRASFHLYTTQADVDLAVEALTS</sequence>
<dbReference type="Gene3D" id="3.90.1150.10">
    <property type="entry name" value="Aspartate Aminotransferase, domain 1"/>
    <property type="match status" value="1"/>
</dbReference>
<name>A0A4R4RR22_9ACTN</name>
<dbReference type="InterPro" id="IPR015421">
    <property type="entry name" value="PyrdxlP-dep_Trfase_major"/>
</dbReference>
<evidence type="ECO:0000313" key="3">
    <source>
        <dbReference type="Proteomes" id="UP000295621"/>
    </source>
</evidence>
<comment type="caution">
    <text evidence="2">The sequence shown here is derived from an EMBL/GenBank/DDBJ whole genome shotgun (WGS) entry which is preliminary data.</text>
</comment>
<dbReference type="PANTHER" id="PTHR43586">
    <property type="entry name" value="CYSTEINE DESULFURASE"/>
    <property type="match status" value="1"/>
</dbReference>
<organism evidence="2 3">
    <name type="scientific">Jiangella ureilytica</name>
    <dbReference type="NCBI Taxonomy" id="2530374"/>
    <lineage>
        <taxon>Bacteria</taxon>
        <taxon>Bacillati</taxon>
        <taxon>Actinomycetota</taxon>
        <taxon>Actinomycetes</taxon>
        <taxon>Jiangellales</taxon>
        <taxon>Jiangellaceae</taxon>
        <taxon>Jiangella</taxon>
    </lineage>
</organism>
<dbReference type="AlphaFoldDB" id="A0A4R4RR22"/>
<feature type="domain" description="Aminotransferase class V" evidence="1">
    <location>
        <begin position="55"/>
        <end position="293"/>
    </location>
</feature>
<keyword evidence="3" id="KW-1185">Reference proteome</keyword>
<evidence type="ECO:0000313" key="2">
    <source>
        <dbReference type="EMBL" id="TDC52280.1"/>
    </source>
</evidence>
<keyword evidence="2" id="KW-0032">Aminotransferase</keyword>
<gene>
    <name evidence="2" type="ORF">E1212_09515</name>
</gene>
<accession>A0A4R4RR22</accession>
<evidence type="ECO:0000259" key="1">
    <source>
        <dbReference type="Pfam" id="PF00266"/>
    </source>
</evidence>
<dbReference type="Gene3D" id="3.40.640.10">
    <property type="entry name" value="Type I PLP-dependent aspartate aminotransferase-like (Major domain)"/>
    <property type="match status" value="1"/>
</dbReference>
<dbReference type="RefSeq" id="WP_131981660.1">
    <property type="nucleotide sequence ID" value="NZ_SMKL01000016.1"/>
</dbReference>
<proteinExistence type="predicted"/>
<dbReference type="OrthoDB" id="250246at2"/>
<dbReference type="EMBL" id="SMKL01000016">
    <property type="protein sequence ID" value="TDC52280.1"/>
    <property type="molecule type" value="Genomic_DNA"/>
</dbReference>
<dbReference type="Pfam" id="PF00266">
    <property type="entry name" value="Aminotran_5"/>
    <property type="match status" value="1"/>
</dbReference>
<keyword evidence="2" id="KW-0808">Transferase</keyword>
<protein>
    <submittedName>
        <fullName evidence="2">Aminotransferase class V-fold PLP-dependent enzyme</fullName>
    </submittedName>
</protein>
<dbReference type="InterPro" id="IPR015424">
    <property type="entry name" value="PyrdxlP-dep_Trfase"/>
</dbReference>
<dbReference type="GO" id="GO:0008483">
    <property type="term" value="F:transaminase activity"/>
    <property type="evidence" value="ECO:0007669"/>
    <property type="project" value="UniProtKB-KW"/>
</dbReference>
<reference evidence="2 3" key="1">
    <citation type="submission" date="2019-02" db="EMBL/GenBank/DDBJ databases">
        <title>Draft genome sequences of novel Actinobacteria.</title>
        <authorList>
            <person name="Sahin N."/>
            <person name="Ay H."/>
            <person name="Saygin H."/>
        </authorList>
    </citation>
    <scope>NUCLEOTIDE SEQUENCE [LARGE SCALE GENOMIC DNA]</scope>
    <source>
        <strain evidence="2 3">KC603</strain>
    </source>
</reference>
<dbReference type="InterPro" id="IPR000192">
    <property type="entry name" value="Aminotrans_V_dom"/>
</dbReference>
<dbReference type="InterPro" id="IPR015422">
    <property type="entry name" value="PyrdxlP-dep_Trfase_small"/>
</dbReference>
<dbReference type="SUPFAM" id="SSF53383">
    <property type="entry name" value="PLP-dependent transferases"/>
    <property type="match status" value="1"/>
</dbReference>